<feature type="region of interest" description="Disordered" evidence="2">
    <location>
        <begin position="158"/>
        <end position="201"/>
    </location>
</feature>
<dbReference type="PANTHER" id="PTHR31475">
    <property type="entry name" value="UPF0462 PROTEIN"/>
    <property type="match status" value="1"/>
</dbReference>
<evidence type="ECO:0000313" key="4">
    <source>
        <dbReference type="Proteomes" id="UP000659654"/>
    </source>
</evidence>
<dbReference type="Proteomes" id="UP000582659">
    <property type="component" value="Unassembled WGS sequence"/>
</dbReference>
<dbReference type="AlphaFoldDB" id="A0A7I8X219"/>
<evidence type="ECO:0000256" key="1">
    <source>
        <dbReference type="ARBA" id="ARBA00038085"/>
    </source>
</evidence>
<evidence type="ECO:0000313" key="3">
    <source>
        <dbReference type="EMBL" id="CAD5234840.1"/>
    </source>
</evidence>
<feature type="compositionally biased region" description="Acidic residues" evidence="2">
    <location>
        <begin position="175"/>
        <end position="185"/>
    </location>
</feature>
<accession>A0A7I8X219</accession>
<dbReference type="Proteomes" id="UP000659654">
    <property type="component" value="Unassembled WGS sequence"/>
</dbReference>
<evidence type="ECO:0000256" key="2">
    <source>
        <dbReference type="SAM" id="MobiDB-lite"/>
    </source>
</evidence>
<dbReference type="EMBL" id="CAJFDI010000006">
    <property type="protein sequence ID" value="CAD5234840.1"/>
    <property type="molecule type" value="Genomic_DNA"/>
</dbReference>
<name>A0A7I8X219_BURXY</name>
<keyword evidence="4" id="KW-1185">Reference proteome</keyword>
<dbReference type="Gene3D" id="2.60.40.1190">
    <property type="match status" value="1"/>
</dbReference>
<organism evidence="3 4">
    <name type="scientific">Bursaphelenchus xylophilus</name>
    <name type="common">Pinewood nematode worm</name>
    <name type="synonym">Aphelenchoides xylophilus</name>
    <dbReference type="NCBI Taxonomy" id="6326"/>
    <lineage>
        <taxon>Eukaryota</taxon>
        <taxon>Metazoa</taxon>
        <taxon>Ecdysozoa</taxon>
        <taxon>Nematoda</taxon>
        <taxon>Chromadorea</taxon>
        <taxon>Rhabditida</taxon>
        <taxon>Tylenchina</taxon>
        <taxon>Tylenchomorpha</taxon>
        <taxon>Aphelenchoidea</taxon>
        <taxon>Aphelenchoididae</taxon>
        <taxon>Bursaphelenchus</taxon>
    </lineage>
</organism>
<dbReference type="EMBL" id="CAJFCV020000006">
    <property type="protein sequence ID" value="CAG9130861.1"/>
    <property type="molecule type" value="Genomic_DNA"/>
</dbReference>
<dbReference type="OrthoDB" id="10056816at2759"/>
<gene>
    <name evidence="3" type="ORF">BXYJ_LOCUS14931</name>
</gene>
<comment type="caution">
    <text evidence="3">The sequence shown here is derived from an EMBL/GenBank/DDBJ whole genome shotgun (WGS) entry which is preliminary data.</text>
</comment>
<comment type="similarity">
    <text evidence="1">Belongs to the UPF0462 family.</text>
</comment>
<feature type="compositionally biased region" description="Basic and acidic residues" evidence="2">
    <location>
        <begin position="1"/>
        <end position="12"/>
    </location>
</feature>
<feature type="compositionally biased region" description="Basic residues" evidence="2">
    <location>
        <begin position="191"/>
        <end position="201"/>
    </location>
</feature>
<sequence>MGGDTSEVKDSDNSQAGDLEEEEENDDPRLTYLLTNNQLPNEWRWKDRQTTALVDHARCVDNKKTNDLIEKVVKDSWFGDEVKAKLIEALKDVLFRNLPRGAAAVSNDVDWTDLGALLTEIYDRMGLLHFGDTNIEIPRFDLQYMENKPDAELEPLDVHVEPEPQPVTSEKEQNTDEDEEEEFGELDTSVSKKKSGNRTKKQNCYSNLGKVVDGKKYARYGVIIPQFWKEYPDLMRAGIWKSIEMRVNKVPSEKCHIVEDDVKFKAIEEVLLNEGSCKGTAIKYGINYSTMQNYAHRAIYVLSKIMGETELRSKVKDLLDREVSVKEICDNFHIKRPQSQIYFSTAILNRAKGLCLLLGLGQVPKTLDLRQLTNYYTMLFTLLLFTVNSCIMANRFPPIELIPARGEIVRDEDVKLNQHLLKGAEFVINKTWDNQDLDHDPIRISMRWHFEKIPRRPHKRVIRVQIQAPLFDDPEPPNEGTGYVSNLYDYEVVELFFMNDKGHYLEVEVGPHGHWLVLLFDGYRHCINKGEDIDLEVTNQFDMDVWNCTAEIPLAYLPGEVTSFNAYAIHGSGADRHYEALYPVTDGAVKEPDFHLKQYFQPFDIRRVVPEGYNRKAYTDLKYGNMWDSVENAE</sequence>
<reference evidence="3" key="1">
    <citation type="submission" date="2020-09" db="EMBL/GenBank/DDBJ databases">
        <authorList>
            <person name="Kikuchi T."/>
        </authorList>
    </citation>
    <scope>NUCLEOTIDE SEQUENCE</scope>
    <source>
        <strain evidence="3">Ka4C1</strain>
    </source>
</reference>
<proteinExistence type="inferred from homology"/>
<feature type="region of interest" description="Disordered" evidence="2">
    <location>
        <begin position="1"/>
        <end position="29"/>
    </location>
</feature>
<dbReference type="PANTHER" id="PTHR31475:SF5">
    <property type="entry name" value="UPF0462 PROTEIN C4ORF33 HOMOLOG"/>
    <property type="match status" value="1"/>
</dbReference>
<protein>
    <submittedName>
        <fullName evidence="3">(pine wood nematode) hypothetical protein</fullName>
    </submittedName>
</protein>